<dbReference type="AlphaFoldDB" id="I2NAA9"/>
<evidence type="ECO:0000313" key="1">
    <source>
        <dbReference type="EMBL" id="QKM66310.1"/>
    </source>
</evidence>
<reference evidence="1 2" key="1">
    <citation type="journal article" date="2012" name="J. Bacteriol.">
        <title>Draft genome of Streptomyces tsukubaensis NRRL 18488, the producer of the clinically important immunosuppressant tacrolimus (FK506).</title>
        <authorList>
            <person name="Barreiro C."/>
            <person name="Prieto C."/>
            <person name="Sola-Landa A."/>
            <person name="Solera E."/>
            <person name="Martinez-Castro M."/>
            <person name="Perez-Redondo R."/>
            <person name="Garcia-Estrada C."/>
            <person name="Aparicio J.F."/>
            <person name="Fernandez-Martinez L.T."/>
            <person name="Santos-Aberturas J."/>
            <person name="Salehi-Najafabadi Z."/>
            <person name="Rodriguez-Garcia A."/>
            <person name="Tauch A."/>
            <person name="Martin J.F."/>
        </authorList>
    </citation>
    <scope>NUCLEOTIDE SEQUENCE [LARGE SCALE GENOMIC DNA]</scope>
    <source>
        <strain evidence="2">DSM 42081 / NBRC 108919 / NRRL 18488 / 9993</strain>
    </source>
</reference>
<name>I2NAA9_STRT9</name>
<gene>
    <name evidence="1" type="ORF">STSU_003150</name>
</gene>
<accession>I2NAA9</accession>
<sequence>MTDPETMAAQAYVRLLGATRAVLDGSGRPPAALPLLTAPMAEADEALDALGMAGNEAAFFTLVGRVLPFPRDGGPVR</sequence>
<protein>
    <submittedName>
        <fullName evidence="1">Uncharacterized protein</fullName>
    </submittedName>
</protein>
<proteinExistence type="predicted"/>
<dbReference type="RefSeq" id="WP_006345184.1">
    <property type="nucleotide sequence ID" value="NZ_CP029159.1"/>
</dbReference>
<dbReference type="Proteomes" id="UP000005940">
    <property type="component" value="Chromosome"/>
</dbReference>
<organism evidence="1 2">
    <name type="scientific">Streptomyces tsukubensis (strain DSM 42081 / NBRC 108919 / NRRL 18488 / 9993)</name>
    <dbReference type="NCBI Taxonomy" id="1114943"/>
    <lineage>
        <taxon>Bacteria</taxon>
        <taxon>Bacillati</taxon>
        <taxon>Actinomycetota</taxon>
        <taxon>Actinomycetes</taxon>
        <taxon>Kitasatosporales</taxon>
        <taxon>Streptomycetaceae</taxon>
        <taxon>Streptomyces</taxon>
    </lineage>
</organism>
<evidence type="ECO:0000313" key="2">
    <source>
        <dbReference type="Proteomes" id="UP000005940"/>
    </source>
</evidence>
<dbReference type="EMBL" id="CP029159">
    <property type="protein sequence ID" value="QKM66310.1"/>
    <property type="molecule type" value="Genomic_DNA"/>
</dbReference>
<keyword evidence="2" id="KW-1185">Reference proteome</keyword>